<dbReference type="InterPro" id="IPR020751">
    <property type="entry name" value="aa-tRNA-synth_I_codon-bd_sub2"/>
</dbReference>
<dbReference type="EMBL" id="CP003740">
    <property type="protein sequence ID" value="AGI66519.1"/>
    <property type="molecule type" value="Genomic_DNA"/>
</dbReference>
<dbReference type="STRING" id="391626.OAN307_c07940"/>
<protein>
    <submittedName>
        <fullName evidence="1">Uncharacterized protein</fullName>
    </submittedName>
</protein>
<evidence type="ECO:0000313" key="1">
    <source>
        <dbReference type="EMBL" id="AGI66519.1"/>
    </source>
</evidence>
<keyword evidence="2" id="KW-1185">Reference proteome</keyword>
<sequence>MITTDNIYRVFPNSLQSLDQLEAEFPSRELDDDAAVTRVTGSPNSQDLYSIMQVLGRERVMERISIFEALSIEQLGGRK</sequence>
<accession>M9R1M9</accession>
<dbReference type="Gene3D" id="1.10.10.350">
    <property type="match status" value="1"/>
</dbReference>
<organism evidence="1 2">
    <name type="scientific">Octadecabacter antarcticus 307</name>
    <dbReference type="NCBI Taxonomy" id="391626"/>
    <lineage>
        <taxon>Bacteria</taxon>
        <taxon>Pseudomonadati</taxon>
        <taxon>Pseudomonadota</taxon>
        <taxon>Alphaproteobacteria</taxon>
        <taxon>Rhodobacterales</taxon>
        <taxon>Roseobacteraceae</taxon>
        <taxon>Octadecabacter</taxon>
    </lineage>
</organism>
<dbReference type="HOGENOM" id="CLU_2602550_0_0_5"/>
<evidence type="ECO:0000313" key="2">
    <source>
        <dbReference type="Proteomes" id="UP000005307"/>
    </source>
</evidence>
<dbReference type="AlphaFoldDB" id="M9R1M9"/>
<reference evidence="1 2" key="1">
    <citation type="journal article" date="2013" name="PLoS ONE">
        <title>Poles Apart: Arctic and Antarctic Octadecabacter strains Share High Genome Plasticity and a New Type of Xanthorhodopsin.</title>
        <authorList>
            <person name="Vollmers J."/>
            <person name="Voget S."/>
            <person name="Dietrich S."/>
            <person name="Gollnow K."/>
            <person name="Smits M."/>
            <person name="Meyer K."/>
            <person name="Brinkhoff T."/>
            <person name="Simon M."/>
            <person name="Daniel R."/>
        </authorList>
    </citation>
    <scope>NUCLEOTIDE SEQUENCE [LARGE SCALE GENOMIC DNA]</scope>
    <source>
        <strain evidence="1 2">307</strain>
    </source>
</reference>
<dbReference type="KEGG" id="oat:OAN307_c07940"/>
<proteinExistence type="predicted"/>
<dbReference type="RefSeq" id="WP_015498563.1">
    <property type="nucleotide sequence ID" value="NC_020911.1"/>
</dbReference>
<dbReference type="OrthoDB" id="9843810at2"/>
<dbReference type="Proteomes" id="UP000005307">
    <property type="component" value="Chromosome"/>
</dbReference>
<name>M9R1M9_9RHOB</name>
<gene>
    <name evidence="1" type="ORF">OAN307_c07940</name>
</gene>